<name>A0A9P5TSF9_GYMJU</name>
<keyword evidence="2" id="KW-0117">Actin capping</keyword>
<proteinExistence type="inferred from homology"/>
<feature type="domain" description="Gelsolin-like" evidence="5">
    <location>
        <begin position="67"/>
        <end position="140"/>
    </location>
</feature>
<evidence type="ECO:0000256" key="2">
    <source>
        <dbReference type="ARBA" id="ARBA00022467"/>
    </source>
</evidence>
<comment type="similarity">
    <text evidence="1">Belongs to the villin/gelsolin family.</text>
</comment>
<dbReference type="InterPro" id="IPR036180">
    <property type="entry name" value="Gelsolin-like_dom_sf"/>
</dbReference>
<dbReference type="InterPro" id="IPR007122">
    <property type="entry name" value="Villin/Gelsolin"/>
</dbReference>
<dbReference type="GO" id="GO:0051693">
    <property type="term" value="P:actin filament capping"/>
    <property type="evidence" value="ECO:0007669"/>
    <property type="project" value="UniProtKB-KW"/>
</dbReference>
<dbReference type="GO" id="GO:0008154">
    <property type="term" value="P:actin polymerization or depolymerization"/>
    <property type="evidence" value="ECO:0007669"/>
    <property type="project" value="TreeGrafter"/>
</dbReference>
<dbReference type="OrthoDB" id="6375767at2759"/>
<evidence type="ECO:0000313" key="7">
    <source>
        <dbReference type="Proteomes" id="UP000724874"/>
    </source>
</evidence>
<dbReference type="InterPro" id="IPR029006">
    <property type="entry name" value="ADF-H/Gelsolin-like_dom_sf"/>
</dbReference>
<dbReference type="EMBL" id="JADNYJ010000010">
    <property type="protein sequence ID" value="KAF8908853.1"/>
    <property type="molecule type" value="Genomic_DNA"/>
</dbReference>
<feature type="domain" description="Gelsolin-like" evidence="5">
    <location>
        <begin position="314"/>
        <end position="376"/>
    </location>
</feature>
<dbReference type="SMART" id="SM00262">
    <property type="entry name" value="GEL"/>
    <property type="match status" value="3"/>
</dbReference>
<evidence type="ECO:0000256" key="1">
    <source>
        <dbReference type="ARBA" id="ARBA00008418"/>
    </source>
</evidence>
<evidence type="ECO:0000256" key="4">
    <source>
        <dbReference type="ARBA" id="ARBA00023203"/>
    </source>
</evidence>
<keyword evidence="3" id="KW-0677">Repeat</keyword>
<evidence type="ECO:0000313" key="6">
    <source>
        <dbReference type="EMBL" id="KAF8908853.1"/>
    </source>
</evidence>
<dbReference type="PANTHER" id="PTHR11977:SF130">
    <property type="entry name" value="SEVERIN"/>
    <property type="match status" value="1"/>
</dbReference>
<keyword evidence="7" id="KW-1185">Reference proteome</keyword>
<dbReference type="FunFam" id="3.40.20.10:FF:000043">
    <property type="entry name" value="macrophage-capping protein-like isoform X2"/>
    <property type="match status" value="1"/>
</dbReference>
<reference evidence="6" key="1">
    <citation type="submission" date="2020-11" db="EMBL/GenBank/DDBJ databases">
        <authorList>
            <consortium name="DOE Joint Genome Institute"/>
            <person name="Ahrendt S."/>
            <person name="Riley R."/>
            <person name="Andreopoulos W."/>
            <person name="LaButti K."/>
            <person name="Pangilinan J."/>
            <person name="Ruiz-duenas F.J."/>
            <person name="Barrasa J.M."/>
            <person name="Sanchez-Garcia M."/>
            <person name="Camarero S."/>
            <person name="Miyauchi S."/>
            <person name="Serrano A."/>
            <person name="Linde D."/>
            <person name="Babiker R."/>
            <person name="Drula E."/>
            <person name="Ayuso-Fernandez I."/>
            <person name="Pacheco R."/>
            <person name="Padilla G."/>
            <person name="Ferreira P."/>
            <person name="Barriuso J."/>
            <person name="Kellner H."/>
            <person name="Castanera R."/>
            <person name="Alfaro M."/>
            <person name="Ramirez L."/>
            <person name="Pisabarro A.G."/>
            <person name="Kuo A."/>
            <person name="Tritt A."/>
            <person name="Lipzen A."/>
            <person name="He G."/>
            <person name="Yan M."/>
            <person name="Ng V."/>
            <person name="Cullen D."/>
            <person name="Martin F."/>
            <person name="Rosso M.-N."/>
            <person name="Henrissat B."/>
            <person name="Hibbett D."/>
            <person name="Martinez A.T."/>
            <person name="Grigoriev I.V."/>
        </authorList>
    </citation>
    <scope>NUCLEOTIDE SEQUENCE</scope>
    <source>
        <strain evidence="6">AH 44721</strain>
    </source>
</reference>
<dbReference type="SUPFAM" id="SSF55753">
    <property type="entry name" value="Actin depolymerizing proteins"/>
    <property type="match status" value="2"/>
</dbReference>
<keyword evidence="4" id="KW-0009">Actin-binding</keyword>
<evidence type="ECO:0000256" key="3">
    <source>
        <dbReference type="ARBA" id="ARBA00022737"/>
    </source>
</evidence>
<dbReference type="GO" id="GO:0051015">
    <property type="term" value="F:actin filament binding"/>
    <property type="evidence" value="ECO:0007669"/>
    <property type="project" value="InterPro"/>
</dbReference>
<dbReference type="InterPro" id="IPR007123">
    <property type="entry name" value="Gelsolin-like_dom"/>
</dbReference>
<dbReference type="AlphaFoldDB" id="A0A9P5TSF9"/>
<dbReference type="GO" id="GO:0005737">
    <property type="term" value="C:cytoplasm"/>
    <property type="evidence" value="ECO:0007669"/>
    <property type="project" value="TreeGrafter"/>
</dbReference>
<organism evidence="6 7">
    <name type="scientific">Gymnopilus junonius</name>
    <name type="common">Spectacular rustgill mushroom</name>
    <name type="synonym">Gymnopilus spectabilis subsp. junonius</name>
    <dbReference type="NCBI Taxonomy" id="109634"/>
    <lineage>
        <taxon>Eukaryota</taxon>
        <taxon>Fungi</taxon>
        <taxon>Dikarya</taxon>
        <taxon>Basidiomycota</taxon>
        <taxon>Agaricomycotina</taxon>
        <taxon>Agaricomycetes</taxon>
        <taxon>Agaricomycetidae</taxon>
        <taxon>Agaricales</taxon>
        <taxon>Agaricineae</taxon>
        <taxon>Hymenogastraceae</taxon>
        <taxon>Gymnopilus</taxon>
    </lineage>
</organism>
<dbReference type="GO" id="GO:0015629">
    <property type="term" value="C:actin cytoskeleton"/>
    <property type="evidence" value="ECO:0007669"/>
    <property type="project" value="TreeGrafter"/>
</dbReference>
<dbReference type="Proteomes" id="UP000724874">
    <property type="component" value="Unassembled WGS sequence"/>
</dbReference>
<sequence>MSHLSKPTVYDIEDSNIALLGSDLEKCVREHAGDKENAWVDAGRESGLQIWRIEKFGVVPWPKDRIGSFYDGDSYVVLHTYKKTPEDESLLYHLHFWLGENTTQDEAGTAAYKTVELDDHLEGKPVQFREVQGYESHQFLSYFPRFISLKGGVATGFHHISQHPPANTRKLYHVDLSHHAAMGEDHPARSHLTVREVSATAQSLVAGGVYVLDKGSHILQFNTKESAGQERFKAAEFVQSIVNVRQSHCDITVFDENDSSAGRFLHEFGEGVSLPLHSSPSMRPPYVQDREILSIGIFRLSDASGAVVLEKVLPPYSKACLSSDDVFLVDAASSSSRPTIYVWIGNAASLNERRLAVQYAQHYLYEKKRKAEPGLQVLVAIPIVKLQEGHETSDFLEAV</sequence>
<dbReference type="CDD" id="cd11290">
    <property type="entry name" value="gelsolin_S1_like"/>
    <property type="match status" value="1"/>
</dbReference>
<dbReference type="PRINTS" id="PR00597">
    <property type="entry name" value="GELSOLIN"/>
</dbReference>
<dbReference type="Gene3D" id="3.40.20.10">
    <property type="entry name" value="Severin"/>
    <property type="match status" value="3"/>
</dbReference>
<gene>
    <name evidence="6" type="ORF">CPB84DRAFT_92900</name>
</gene>
<dbReference type="SUPFAM" id="SSF82754">
    <property type="entry name" value="C-terminal, gelsolin-like domain of Sec23/24"/>
    <property type="match status" value="1"/>
</dbReference>
<protein>
    <submittedName>
        <fullName evidence="6">Actin regulatory protein</fullName>
    </submittedName>
</protein>
<accession>A0A9P5TSF9</accession>
<feature type="domain" description="Gelsolin-like" evidence="5">
    <location>
        <begin position="194"/>
        <end position="261"/>
    </location>
</feature>
<dbReference type="PANTHER" id="PTHR11977">
    <property type="entry name" value="VILLIN"/>
    <property type="match status" value="1"/>
</dbReference>
<dbReference type="Pfam" id="PF00626">
    <property type="entry name" value="Gelsolin"/>
    <property type="match status" value="3"/>
</dbReference>
<evidence type="ECO:0000259" key="5">
    <source>
        <dbReference type="Pfam" id="PF00626"/>
    </source>
</evidence>
<comment type="caution">
    <text evidence="6">The sequence shown here is derived from an EMBL/GenBank/DDBJ whole genome shotgun (WGS) entry which is preliminary data.</text>
</comment>